<comment type="catalytic activity">
    <reaction evidence="6">
        <text>(S)-dihydroorotate + H2O = N-carbamoyl-L-aspartate + H(+)</text>
        <dbReference type="Rhea" id="RHEA:24296"/>
        <dbReference type="ChEBI" id="CHEBI:15377"/>
        <dbReference type="ChEBI" id="CHEBI:15378"/>
        <dbReference type="ChEBI" id="CHEBI:30864"/>
        <dbReference type="ChEBI" id="CHEBI:32814"/>
        <dbReference type="EC" id="3.5.2.3"/>
    </reaction>
</comment>
<feature type="binding site" evidence="6">
    <location>
        <position position="231"/>
    </location>
    <ligand>
        <name>Zn(2+)</name>
        <dbReference type="ChEBI" id="CHEBI:29105"/>
        <label>2</label>
    </ligand>
</feature>
<dbReference type="SUPFAM" id="SSF51338">
    <property type="entry name" value="Composite domain of metallo-dependent hydrolases"/>
    <property type="match status" value="1"/>
</dbReference>
<dbReference type="InterPro" id="IPR002195">
    <property type="entry name" value="Dihydroorotase_CS"/>
</dbReference>
<keyword evidence="4 6" id="KW-0378">Hydrolase</keyword>
<dbReference type="InterPro" id="IPR011059">
    <property type="entry name" value="Metal-dep_hydrolase_composite"/>
</dbReference>
<feature type="binding site" evidence="6">
    <location>
        <position position="151"/>
    </location>
    <ligand>
        <name>Zn(2+)</name>
        <dbReference type="ChEBI" id="CHEBI:29105"/>
        <label>2</label>
    </ligand>
</feature>
<feature type="domain" description="Dihydroorotase catalytic" evidence="7">
    <location>
        <begin position="52"/>
        <end position="236"/>
    </location>
</feature>
<dbReference type="EMBL" id="BAAACF010000006">
    <property type="protein sequence ID" value="GAA0729191.1"/>
    <property type="molecule type" value="Genomic_DNA"/>
</dbReference>
<evidence type="ECO:0000256" key="1">
    <source>
        <dbReference type="ARBA" id="ARBA00002368"/>
    </source>
</evidence>
<dbReference type="Pfam" id="PF12890">
    <property type="entry name" value="DHOase"/>
    <property type="match status" value="1"/>
</dbReference>
<dbReference type="PANTHER" id="PTHR43668">
    <property type="entry name" value="ALLANTOINASE"/>
    <property type="match status" value="1"/>
</dbReference>
<keyword evidence="9" id="KW-1185">Reference proteome</keyword>
<feature type="active site" evidence="6">
    <location>
        <position position="304"/>
    </location>
</feature>
<evidence type="ECO:0000313" key="8">
    <source>
        <dbReference type="EMBL" id="GAA0729191.1"/>
    </source>
</evidence>
<dbReference type="CDD" id="cd01317">
    <property type="entry name" value="DHOase_IIa"/>
    <property type="match status" value="1"/>
</dbReference>
<comment type="function">
    <text evidence="1 6">Catalyzes the reversible cyclization of carbamoyl aspartate to dihydroorotate.</text>
</comment>
<gene>
    <name evidence="6" type="primary">pyrC</name>
    <name evidence="8" type="ORF">GCM10008905_28890</name>
</gene>
<feature type="binding site" evidence="6">
    <location>
        <position position="304"/>
    </location>
    <ligand>
        <name>Zn(2+)</name>
        <dbReference type="ChEBI" id="CHEBI:29105"/>
        <label>1</label>
    </ligand>
</feature>
<keyword evidence="3 6" id="KW-0479">Metal-binding</keyword>
<dbReference type="InterPro" id="IPR050138">
    <property type="entry name" value="DHOase/Allantoinase_Hydrolase"/>
</dbReference>
<proteinExistence type="inferred from homology"/>
<dbReference type="InterPro" id="IPR024403">
    <property type="entry name" value="DHOase_cat"/>
</dbReference>
<feature type="binding site" evidence="6">
    <location>
        <position position="308"/>
    </location>
    <ligand>
        <name>substrate</name>
    </ligand>
</feature>
<evidence type="ECO:0000313" key="9">
    <source>
        <dbReference type="Proteomes" id="UP001500339"/>
    </source>
</evidence>
<dbReference type="PROSITE" id="PS00483">
    <property type="entry name" value="DIHYDROOROTASE_2"/>
    <property type="match status" value="1"/>
</dbReference>
<feature type="binding site" evidence="6">
    <location>
        <position position="151"/>
    </location>
    <ligand>
        <name>Zn(2+)</name>
        <dbReference type="ChEBI" id="CHEBI:29105"/>
        <label>1</label>
    </ligand>
</feature>
<keyword evidence="5 6" id="KW-0665">Pyrimidine biosynthesis</keyword>
<organism evidence="8 9">
    <name type="scientific">Clostridium malenominatum</name>
    <dbReference type="NCBI Taxonomy" id="1539"/>
    <lineage>
        <taxon>Bacteria</taxon>
        <taxon>Bacillati</taxon>
        <taxon>Bacillota</taxon>
        <taxon>Clostridia</taxon>
        <taxon>Eubacteriales</taxon>
        <taxon>Clostridiaceae</taxon>
        <taxon>Clostridium</taxon>
    </lineage>
</organism>
<evidence type="ECO:0000256" key="4">
    <source>
        <dbReference type="ARBA" id="ARBA00022801"/>
    </source>
</evidence>
<feature type="binding site" evidence="6">
    <location>
        <position position="178"/>
    </location>
    <ligand>
        <name>Zn(2+)</name>
        <dbReference type="ChEBI" id="CHEBI:29105"/>
        <label>2</label>
    </ligand>
</feature>
<dbReference type="Gene3D" id="3.20.20.140">
    <property type="entry name" value="Metal-dependent hydrolases"/>
    <property type="match status" value="1"/>
</dbReference>
<comment type="cofactor">
    <cofactor evidence="6">
        <name>Zn(2+)</name>
        <dbReference type="ChEBI" id="CHEBI:29105"/>
    </cofactor>
    <text evidence="6">Binds 2 Zn(2+) ions per subunit.</text>
</comment>
<evidence type="ECO:0000256" key="2">
    <source>
        <dbReference type="ARBA" id="ARBA00010286"/>
    </source>
</evidence>
<dbReference type="PANTHER" id="PTHR43668:SF2">
    <property type="entry name" value="ALLANTOINASE"/>
    <property type="match status" value="1"/>
</dbReference>
<comment type="pathway">
    <text evidence="6">Pyrimidine metabolism; UMP biosynthesis via de novo pathway; (S)-dihydroorotate from bicarbonate: step 3/3.</text>
</comment>
<reference evidence="9" key="1">
    <citation type="journal article" date="2019" name="Int. J. Syst. Evol. Microbiol.">
        <title>The Global Catalogue of Microorganisms (GCM) 10K type strain sequencing project: providing services to taxonomists for standard genome sequencing and annotation.</title>
        <authorList>
            <consortium name="The Broad Institute Genomics Platform"/>
            <consortium name="The Broad Institute Genome Sequencing Center for Infectious Disease"/>
            <person name="Wu L."/>
            <person name="Ma J."/>
        </authorList>
    </citation>
    <scope>NUCLEOTIDE SEQUENCE [LARGE SCALE GENOMIC DNA]</scope>
    <source>
        <strain evidence="9">JCM 1405</strain>
    </source>
</reference>
<dbReference type="HAMAP" id="MF_00220_B">
    <property type="entry name" value="PyrC_classI_B"/>
    <property type="match status" value="1"/>
</dbReference>
<sequence length="424" mass="46907">MKTLIKDGWIVDPSQNLFGIYDILIEDEKISKVEKHIEIDGCKVVEASGYYVCPGLIDAHVHLREPGQEYKETIKTGAMAAVAGGFTSIVCMPNTTPVIDNEEVVQYVINKGKKAKCNIYTMGSITKSLEGLEKSPYMELVKAGIVGITDDGKTVMNTRVMYEAMMDAKALEIPVSAHCEDINLVYDRSINKGKMSEELNLEGVPALAEEVIIWRDIVLADITEAHLHIQHISTKKALEMVREAKKKGINVTCEVTPHHFSLTEDEIKSLGSNGKMSPPLRTIEDVEALIEGIFDGTIDIIATDHAPHSTEDKEKNLVDAANGIVGLETALGISLLELVHKRKMSIEKLIDKMSCTPAKLFKIPGGTLKEGSFADIILLDIEKEWIVDSNKFYSKSKNSPFHNRKLRGKAVTTIVRGEIQFCEI</sequence>
<dbReference type="NCBIfam" id="TIGR00857">
    <property type="entry name" value="pyrC_multi"/>
    <property type="match status" value="1"/>
</dbReference>
<dbReference type="InterPro" id="IPR004722">
    <property type="entry name" value="DHOase"/>
</dbReference>
<accession>A0ABP3UB85</accession>
<dbReference type="Gene3D" id="2.30.40.10">
    <property type="entry name" value="Urease, subunit C, domain 1"/>
    <property type="match status" value="1"/>
</dbReference>
<evidence type="ECO:0000256" key="5">
    <source>
        <dbReference type="ARBA" id="ARBA00022975"/>
    </source>
</evidence>
<comment type="caution">
    <text evidence="6">Lacks conserved residue(s) required for the propagation of feature annotation.</text>
</comment>
<protein>
    <recommendedName>
        <fullName evidence="6">Dihydroorotase</fullName>
        <shortName evidence="6">DHOase</shortName>
        <ecNumber evidence="6">3.5.2.3</ecNumber>
    </recommendedName>
</protein>
<feature type="binding site" evidence="6">
    <location>
        <begin position="62"/>
        <end position="64"/>
    </location>
    <ligand>
        <name>substrate</name>
    </ligand>
</feature>
<evidence type="ECO:0000259" key="7">
    <source>
        <dbReference type="Pfam" id="PF12890"/>
    </source>
</evidence>
<dbReference type="SUPFAM" id="SSF51556">
    <property type="entry name" value="Metallo-dependent hydrolases"/>
    <property type="match status" value="1"/>
</dbReference>
<keyword evidence="6" id="KW-0862">Zinc</keyword>
<dbReference type="InterPro" id="IPR032466">
    <property type="entry name" value="Metal_Hydrolase"/>
</dbReference>
<dbReference type="Proteomes" id="UP001500339">
    <property type="component" value="Unassembled WGS sequence"/>
</dbReference>
<comment type="caution">
    <text evidence="8">The sequence shown here is derived from an EMBL/GenBank/DDBJ whole genome shotgun (WGS) entry which is preliminary data.</text>
</comment>
<evidence type="ECO:0000256" key="3">
    <source>
        <dbReference type="ARBA" id="ARBA00022723"/>
    </source>
</evidence>
<feature type="binding site" evidence="6">
    <location>
        <position position="94"/>
    </location>
    <ligand>
        <name>substrate</name>
    </ligand>
</feature>
<evidence type="ECO:0000256" key="6">
    <source>
        <dbReference type="HAMAP-Rule" id="MF_00220"/>
    </source>
</evidence>
<name>A0ABP3UB85_9CLOT</name>
<dbReference type="RefSeq" id="WP_343770805.1">
    <property type="nucleotide sequence ID" value="NZ_BAAACF010000006.1"/>
</dbReference>
<feature type="binding site" evidence="6">
    <location>
        <position position="60"/>
    </location>
    <ligand>
        <name>Zn(2+)</name>
        <dbReference type="ChEBI" id="CHEBI:29105"/>
        <label>1</label>
    </ligand>
</feature>
<dbReference type="PROSITE" id="PS00482">
    <property type="entry name" value="DIHYDROOROTASE_1"/>
    <property type="match status" value="1"/>
</dbReference>
<dbReference type="EC" id="3.5.2.3" evidence="6"/>
<feature type="binding site" evidence="6">
    <location>
        <position position="62"/>
    </location>
    <ligand>
        <name>Zn(2+)</name>
        <dbReference type="ChEBI" id="CHEBI:29105"/>
        <label>1</label>
    </ligand>
</feature>
<comment type="similarity">
    <text evidence="2 6">Belongs to the metallo-dependent hydrolases superfamily. DHOase family. Class I DHOase subfamily.</text>
</comment>